<dbReference type="EMBL" id="HF920637">
    <property type="protein sequence ID" value="CCV02477.1"/>
    <property type="molecule type" value="Genomic_DNA"/>
</dbReference>
<evidence type="ECO:0000313" key="1">
    <source>
        <dbReference type="EMBL" id="CCV02477.1"/>
    </source>
</evidence>
<evidence type="ECO:0000313" key="2">
    <source>
        <dbReference type="Proteomes" id="UP000114278"/>
    </source>
</evidence>
<reference evidence="1 2" key="1">
    <citation type="journal article" date="2014" name="J. Gen. Virol.">
        <title>Genome sequence of a crustacean iridovirus, IIV31, isolated from the pill bug, Armadillidium vulgare.</title>
        <authorList>
            <person name="Piegu B."/>
            <person name="Guizard S."/>
            <person name="Yeping T."/>
            <person name="Cruaud C."/>
            <person name="Asgari S."/>
            <person name="Bideshi D.K."/>
            <person name="Federici B.A."/>
            <person name="Bigot Y."/>
        </authorList>
    </citation>
    <scope>NUCLEOTIDE SEQUENCE [LARGE SCALE GENOMIC DNA]</scope>
</reference>
<proteinExistence type="predicted"/>
<organism evidence="1 2">
    <name type="scientific">Armadillidium vulgare iridescent virus</name>
    <dbReference type="NCBI Taxonomy" id="72201"/>
    <lineage>
        <taxon>Viruses</taxon>
        <taxon>Varidnaviria</taxon>
        <taxon>Bamfordvirae</taxon>
        <taxon>Nucleocytoviricota</taxon>
        <taxon>Megaviricetes</taxon>
        <taxon>Pimascovirales</taxon>
        <taxon>Pimascovirales incertae sedis</taxon>
        <taxon>Iridoviridae</taxon>
        <taxon>Betairidovirinae</taxon>
        <taxon>Iridovirus</taxon>
        <taxon>Iridovirus armadillidium1</taxon>
        <taxon>Invertebrate iridescent virus 31</taxon>
    </lineage>
</organism>
<dbReference type="Proteomes" id="UP000114278">
    <property type="component" value="Segment"/>
</dbReference>
<dbReference type="KEGG" id="vg:19738689"/>
<dbReference type="GeneID" id="19738689"/>
<dbReference type="RefSeq" id="YP_009046719.1">
    <property type="nucleotide sequence ID" value="NC_024451.1"/>
</dbReference>
<sequence length="131" mass="15487">MPKKITEKEILEVKRMVSEGYKIIDIQKELNLSGRTISIIKKEVPPTTKIIRIENGNGVMYYLKEFGKRGNYIEGYIYTIIFEEVVSDLKYEDFKKWLTKHTVFIHGLMPLPQNTTREEFEIEMVKKILDI</sequence>
<gene>
    <name evidence="1" type="primary">105L</name>
    <name evidence="1" type="ORF">IIV31_105L</name>
</gene>
<keyword evidence="2" id="KW-1185">Reference proteome</keyword>
<protein>
    <submittedName>
        <fullName evidence="1">Protein containing a HTH-Hin-like domain</fullName>
    </submittedName>
</protein>
<name>A0A068QKC6_9VIRU</name>
<accession>A0A068QKC6</accession>